<accession>X1FBU1</accession>
<evidence type="ECO:0000313" key="2">
    <source>
        <dbReference type="EMBL" id="GAH18233.1"/>
    </source>
</evidence>
<gene>
    <name evidence="2" type="ORF">S01H4_55404</name>
</gene>
<dbReference type="InterPro" id="IPR029045">
    <property type="entry name" value="ClpP/crotonase-like_dom_sf"/>
</dbReference>
<dbReference type="InterPro" id="IPR014748">
    <property type="entry name" value="Enoyl-CoA_hydra_C"/>
</dbReference>
<sequence length="42" mass="4927">DMYRNINLEMAEMAMVINSTTPDTKEGPRAWVEKREPKWSAE</sequence>
<feature type="region of interest" description="Disordered" evidence="1">
    <location>
        <begin position="20"/>
        <end position="42"/>
    </location>
</feature>
<dbReference type="AlphaFoldDB" id="X1FBU1"/>
<dbReference type="SUPFAM" id="SSF52096">
    <property type="entry name" value="ClpP/crotonase"/>
    <property type="match status" value="1"/>
</dbReference>
<feature type="compositionally biased region" description="Basic and acidic residues" evidence="1">
    <location>
        <begin position="23"/>
        <end position="42"/>
    </location>
</feature>
<evidence type="ECO:0000256" key="1">
    <source>
        <dbReference type="SAM" id="MobiDB-lite"/>
    </source>
</evidence>
<feature type="non-terminal residue" evidence="2">
    <location>
        <position position="1"/>
    </location>
</feature>
<dbReference type="EMBL" id="BART01031975">
    <property type="protein sequence ID" value="GAH18233.1"/>
    <property type="molecule type" value="Genomic_DNA"/>
</dbReference>
<protein>
    <recommendedName>
        <fullName evidence="3">Enoyl-CoA hydratase</fullName>
    </recommendedName>
</protein>
<evidence type="ECO:0008006" key="3">
    <source>
        <dbReference type="Google" id="ProtNLM"/>
    </source>
</evidence>
<dbReference type="Gene3D" id="1.10.12.10">
    <property type="entry name" value="Lyase 2-enoyl-coa Hydratase, Chain A, domain 2"/>
    <property type="match status" value="1"/>
</dbReference>
<reference evidence="2" key="1">
    <citation type="journal article" date="2014" name="Front. Microbiol.">
        <title>High frequency of phylogenetically diverse reductive dehalogenase-homologous genes in deep subseafloor sedimentary metagenomes.</title>
        <authorList>
            <person name="Kawai M."/>
            <person name="Futagami T."/>
            <person name="Toyoda A."/>
            <person name="Takaki Y."/>
            <person name="Nishi S."/>
            <person name="Hori S."/>
            <person name="Arai W."/>
            <person name="Tsubouchi T."/>
            <person name="Morono Y."/>
            <person name="Uchiyama I."/>
            <person name="Ito T."/>
            <person name="Fujiyama A."/>
            <person name="Inagaki F."/>
            <person name="Takami H."/>
        </authorList>
    </citation>
    <scope>NUCLEOTIDE SEQUENCE</scope>
    <source>
        <strain evidence="2">Expedition CK06-06</strain>
    </source>
</reference>
<organism evidence="2">
    <name type="scientific">marine sediment metagenome</name>
    <dbReference type="NCBI Taxonomy" id="412755"/>
    <lineage>
        <taxon>unclassified sequences</taxon>
        <taxon>metagenomes</taxon>
        <taxon>ecological metagenomes</taxon>
    </lineage>
</organism>
<comment type="caution">
    <text evidence="2">The sequence shown here is derived from an EMBL/GenBank/DDBJ whole genome shotgun (WGS) entry which is preliminary data.</text>
</comment>
<name>X1FBU1_9ZZZZ</name>
<proteinExistence type="predicted"/>